<feature type="non-terminal residue" evidence="1">
    <location>
        <position position="94"/>
    </location>
</feature>
<keyword evidence="2" id="KW-1185">Reference proteome</keyword>
<protein>
    <submittedName>
        <fullName evidence="1">Uncharacterized protein</fullName>
    </submittedName>
</protein>
<evidence type="ECO:0000313" key="2">
    <source>
        <dbReference type="Proteomes" id="UP001233999"/>
    </source>
</evidence>
<dbReference type="EMBL" id="JASPKZ010003859">
    <property type="protein sequence ID" value="KAJ9591727.1"/>
    <property type="molecule type" value="Genomic_DNA"/>
</dbReference>
<dbReference type="AlphaFoldDB" id="A0AAD8A3F4"/>
<feature type="non-terminal residue" evidence="1">
    <location>
        <position position="1"/>
    </location>
</feature>
<accession>A0AAD8A3F4</accession>
<reference evidence="1" key="2">
    <citation type="submission" date="2023-05" db="EMBL/GenBank/DDBJ databases">
        <authorList>
            <person name="Fouks B."/>
        </authorList>
    </citation>
    <scope>NUCLEOTIDE SEQUENCE</scope>
    <source>
        <strain evidence="1">Stay&amp;Tobe</strain>
        <tissue evidence="1">Testes</tissue>
    </source>
</reference>
<evidence type="ECO:0000313" key="1">
    <source>
        <dbReference type="EMBL" id="KAJ9591727.1"/>
    </source>
</evidence>
<name>A0AAD8A3F4_DIPPU</name>
<gene>
    <name evidence="1" type="ORF">L9F63_001755</name>
</gene>
<reference evidence="1" key="1">
    <citation type="journal article" date="2023" name="IScience">
        <title>Live-bearing cockroach genome reveals convergent evolutionary mechanisms linked to viviparity in insects and beyond.</title>
        <authorList>
            <person name="Fouks B."/>
            <person name="Harrison M.C."/>
            <person name="Mikhailova A.A."/>
            <person name="Marchal E."/>
            <person name="English S."/>
            <person name="Carruthers M."/>
            <person name="Jennings E.C."/>
            <person name="Chiamaka E.L."/>
            <person name="Frigard R.A."/>
            <person name="Pippel M."/>
            <person name="Attardo G.M."/>
            <person name="Benoit J.B."/>
            <person name="Bornberg-Bauer E."/>
            <person name="Tobe S.S."/>
        </authorList>
    </citation>
    <scope>NUCLEOTIDE SEQUENCE</scope>
    <source>
        <strain evidence="1">Stay&amp;Tobe</strain>
    </source>
</reference>
<sequence>AVIQEIVFVLHNLGLDMRPARDIGLSLGNWWNYLSLIQYIADKYSFQENIREHKMFLNEFYVAKQHAEEHSVNFPRNTQRVVDFGNEKDLISRF</sequence>
<dbReference type="Proteomes" id="UP001233999">
    <property type="component" value="Unassembled WGS sequence"/>
</dbReference>
<proteinExistence type="predicted"/>
<organism evidence="1 2">
    <name type="scientific">Diploptera punctata</name>
    <name type="common">Pacific beetle cockroach</name>
    <dbReference type="NCBI Taxonomy" id="6984"/>
    <lineage>
        <taxon>Eukaryota</taxon>
        <taxon>Metazoa</taxon>
        <taxon>Ecdysozoa</taxon>
        <taxon>Arthropoda</taxon>
        <taxon>Hexapoda</taxon>
        <taxon>Insecta</taxon>
        <taxon>Pterygota</taxon>
        <taxon>Neoptera</taxon>
        <taxon>Polyneoptera</taxon>
        <taxon>Dictyoptera</taxon>
        <taxon>Blattodea</taxon>
        <taxon>Blaberoidea</taxon>
        <taxon>Blaberidae</taxon>
        <taxon>Diplopterinae</taxon>
        <taxon>Diploptera</taxon>
    </lineage>
</organism>
<comment type="caution">
    <text evidence="1">The sequence shown here is derived from an EMBL/GenBank/DDBJ whole genome shotgun (WGS) entry which is preliminary data.</text>
</comment>